<evidence type="ECO:0000256" key="3">
    <source>
        <dbReference type="ARBA" id="ARBA00022448"/>
    </source>
</evidence>
<name>A0ABT7MKC1_9BACL</name>
<keyword evidence="4" id="KW-1005">Bacterial flagellum biogenesis</keyword>
<dbReference type="InterPro" id="IPR051472">
    <property type="entry name" value="T3SS_Stator/FliH"/>
</dbReference>
<evidence type="ECO:0000313" key="10">
    <source>
        <dbReference type="Proteomes" id="UP001230807"/>
    </source>
</evidence>
<evidence type="ECO:0000256" key="6">
    <source>
        <dbReference type="ARBA" id="ARBA00023225"/>
    </source>
</evidence>
<reference evidence="9 10" key="1">
    <citation type="submission" date="2023-06" db="EMBL/GenBank/DDBJ databases">
        <title>Influencing factors and mechanism of Cr(VI) reduction by facultative anaerobic Exiguobacterium sp. PY14.</title>
        <authorList>
            <person name="Zou L."/>
        </authorList>
    </citation>
    <scope>NUCLEOTIDE SEQUENCE [LARGE SCALE GENOMIC DNA]</scope>
    <source>
        <strain evidence="9 10">PY14</strain>
    </source>
</reference>
<evidence type="ECO:0000256" key="7">
    <source>
        <dbReference type="SAM" id="Coils"/>
    </source>
</evidence>
<keyword evidence="5" id="KW-0653">Protein transport</keyword>
<keyword evidence="6" id="KW-1006">Bacterial flagellum protein export</keyword>
<evidence type="ECO:0000256" key="4">
    <source>
        <dbReference type="ARBA" id="ARBA00022795"/>
    </source>
</evidence>
<evidence type="ECO:0000313" key="9">
    <source>
        <dbReference type="EMBL" id="MDL5375868.1"/>
    </source>
</evidence>
<keyword evidence="3" id="KW-0813">Transport</keyword>
<feature type="domain" description="Flagellar assembly protein FliH/Type III secretion system HrpE" evidence="8">
    <location>
        <begin position="101"/>
        <end position="213"/>
    </location>
</feature>
<keyword evidence="7" id="KW-0175">Coiled coil</keyword>
<keyword evidence="10" id="KW-1185">Reference proteome</keyword>
<comment type="function">
    <text evidence="1">Needed for flagellar regrowth and assembly.</text>
</comment>
<dbReference type="InterPro" id="IPR018035">
    <property type="entry name" value="Flagellar_FliH/T3SS_HrpE"/>
</dbReference>
<dbReference type="Proteomes" id="UP001230807">
    <property type="component" value="Unassembled WGS sequence"/>
</dbReference>
<evidence type="ECO:0000256" key="5">
    <source>
        <dbReference type="ARBA" id="ARBA00022927"/>
    </source>
</evidence>
<proteinExistence type="inferred from homology"/>
<organism evidence="9 10">
    <name type="scientific">Exiguobacterium mexicanum</name>
    <dbReference type="NCBI Taxonomy" id="340146"/>
    <lineage>
        <taxon>Bacteria</taxon>
        <taxon>Bacillati</taxon>
        <taxon>Bacillota</taxon>
        <taxon>Bacilli</taxon>
        <taxon>Bacillales</taxon>
        <taxon>Bacillales Family XII. Incertae Sedis</taxon>
        <taxon>Exiguobacterium</taxon>
    </lineage>
</organism>
<dbReference type="PANTHER" id="PTHR34982">
    <property type="entry name" value="YOP PROTEINS TRANSLOCATION PROTEIN L"/>
    <property type="match status" value="1"/>
</dbReference>
<dbReference type="PANTHER" id="PTHR34982:SF1">
    <property type="entry name" value="FLAGELLAR ASSEMBLY PROTEIN FLIH"/>
    <property type="match status" value="1"/>
</dbReference>
<evidence type="ECO:0000256" key="2">
    <source>
        <dbReference type="ARBA" id="ARBA00006602"/>
    </source>
</evidence>
<evidence type="ECO:0000259" key="8">
    <source>
        <dbReference type="Pfam" id="PF02108"/>
    </source>
</evidence>
<comment type="caution">
    <text evidence="9">The sequence shown here is derived from an EMBL/GenBank/DDBJ whole genome shotgun (WGS) entry which is preliminary data.</text>
</comment>
<gene>
    <name evidence="9" type="ORF">QR695_02470</name>
</gene>
<comment type="similarity">
    <text evidence="2">Belongs to the FliH family.</text>
</comment>
<dbReference type="RefSeq" id="WP_214719437.1">
    <property type="nucleotide sequence ID" value="NZ_CP183077.1"/>
</dbReference>
<protein>
    <submittedName>
        <fullName evidence="9">FliH/SctL family protein</fullName>
    </submittedName>
</protein>
<dbReference type="Pfam" id="PF02108">
    <property type="entry name" value="FliH"/>
    <property type="match status" value="1"/>
</dbReference>
<sequence>MTSLSNVIKRHYATPLEPQRIDSKPFLEPVSTLHQDEERERLAQTRAQLDEQAAELEARRTAMEQELTDLREEVLASARQEGYEAGFDQGRRDGKAEYDELTTRLNTVSVELEQLFDTKWRDAEQQLVALAVEVSARVTTELVRNDEVLFADRVREQLLRQLDAESLTVYVHPTRLASIQRFEADWVIPDGPGIKYRADAGLDETSVRIETPHHGDELDLSYSFDRVRSKIKEVLADGAY</sequence>
<feature type="coiled-coil region" evidence="7">
    <location>
        <begin position="35"/>
        <end position="80"/>
    </location>
</feature>
<evidence type="ECO:0000256" key="1">
    <source>
        <dbReference type="ARBA" id="ARBA00003041"/>
    </source>
</evidence>
<dbReference type="EMBL" id="JASWER010000001">
    <property type="protein sequence ID" value="MDL5375868.1"/>
    <property type="molecule type" value="Genomic_DNA"/>
</dbReference>
<accession>A0ABT7MKC1</accession>